<keyword evidence="2" id="KW-1185">Reference proteome</keyword>
<comment type="caution">
    <text evidence="1">The sequence shown here is derived from an EMBL/GenBank/DDBJ whole genome shotgun (WGS) entry which is preliminary data.</text>
</comment>
<reference evidence="1 2" key="1">
    <citation type="journal article" date="2014" name="Genome Biol. Evol.">
        <title>The genome of the myxosporean Thelohanellus kitauei shows adaptations to nutrient acquisition within its fish host.</title>
        <authorList>
            <person name="Yang Y."/>
            <person name="Xiong J."/>
            <person name="Zhou Z."/>
            <person name="Huo F."/>
            <person name="Miao W."/>
            <person name="Ran C."/>
            <person name="Liu Y."/>
            <person name="Zhang J."/>
            <person name="Feng J."/>
            <person name="Wang M."/>
            <person name="Wang M."/>
            <person name="Wang L."/>
            <person name="Yao B."/>
        </authorList>
    </citation>
    <scope>NUCLEOTIDE SEQUENCE [LARGE SCALE GENOMIC DNA]</scope>
    <source>
        <strain evidence="1">Wuqing</strain>
    </source>
</reference>
<gene>
    <name evidence="1" type="ORF">RF11_08208</name>
</gene>
<name>A0A0C2NIH6_THEKT</name>
<sequence length="107" mass="12343">MTTISSLACLLSTRDNYRDIGDEGQLVILFFRREGFSPCQLQNSELFNNDLIDRLKEFLQANPSHVNLIKEEINNYLRLSDGSLGSVKEHVQQKINRTWNMVELANN</sequence>
<evidence type="ECO:0000313" key="2">
    <source>
        <dbReference type="Proteomes" id="UP000031668"/>
    </source>
</evidence>
<dbReference type="Proteomes" id="UP000031668">
    <property type="component" value="Unassembled WGS sequence"/>
</dbReference>
<evidence type="ECO:0000313" key="1">
    <source>
        <dbReference type="EMBL" id="KII73837.1"/>
    </source>
</evidence>
<dbReference type="EMBL" id="JWZT01000640">
    <property type="protein sequence ID" value="KII73837.1"/>
    <property type="molecule type" value="Genomic_DNA"/>
</dbReference>
<organism evidence="1 2">
    <name type="scientific">Thelohanellus kitauei</name>
    <name type="common">Myxosporean</name>
    <dbReference type="NCBI Taxonomy" id="669202"/>
    <lineage>
        <taxon>Eukaryota</taxon>
        <taxon>Metazoa</taxon>
        <taxon>Cnidaria</taxon>
        <taxon>Myxozoa</taxon>
        <taxon>Myxosporea</taxon>
        <taxon>Bivalvulida</taxon>
        <taxon>Platysporina</taxon>
        <taxon>Myxobolidae</taxon>
        <taxon>Thelohanellus</taxon>
    </lineage>
</organism>
<protein>
    <submittedName>
        <fullName evidence="1">Uncharacterized protein</fullName>
    </submittedName>
</protein>
<dbReference type="AlphaFoldDB" id="A0A0C2NIH6"/>
<accession>A0A0C2NIH6</accession>
<proteinExistence type="predicted"/>